<gene>
    <name evidence="8" type="ORF">HYH03_008415</name>
</gene>
<evidence type="ECO:0008006" key="10">
    <source>
        <dbReference type="Google" id="ProtNLM"/>
    </source>
</evidence>
<keyword evidence="3 7" id="KW-0812">Transmembrane</keyword>
<evidence type="ECO:0000313" key="8">
    <source>
        <dbReference type="EMBL" id="KAG2493278.1"/>
    </source>
</evidence>
<evidence type="ECO:0000256" key="6">
    <source>
        <dbReference type="ARBA" id="ARBA00023136"/>
    </source>
</evidence>
<evidence type="ECO:0000256" key="7">
    <source>
        <dbReference type="SAM" id="Phobius"/>
    </source>
</evidence>
<dbReference type="EMBL" id="JAEHOE010000038">
    <property type="protein sequence ID" value="KAG2493278.1"/>
    <property type="molecule type" value="Genomic_DNA"/>
</dbReference>
<dbReference type="PANTHER" id="PTHR16318:SF0">
    <property type="entry name" value="GAMMA-SECRETASE SUBUNIT PEN-2"/>
    <property type="match status" value="1"/>
</dbReference>
<dbReference type="Pfam" id="PF10251">
    <property type="entry name" value="PEN-2"/>
    <property type="match status" value="1"/>
</dbReference>
<dbReference type="Proteomes" id="UP000612055">
    <property type="component" value="Unassembled WGS sequence"/>
</dbReference>
<evidence type="ECO:0000256" key="4">
    <source>
        <dbReference type="ARBA" id="ARBA00022976"/>
    </source>
</evidence>
<accession>A0A835XZS3</accession>
<name>A0A835XZS3_9CHLO</name>
<proteinExistence type="inferred from homology"/>
<evidence type="ECO:0000256" key="2">
    <source>
        <dbReference type="ARBA" id="ARBA00009607"/>
    </source>
</evidence>
<dbReference type="InterPro" id="IPR019379">
    <property type="entry name" value="Gamma_Secretase_Asp_P_PEN2"/>
</dbReference>
<protein>
    <recommendedName>
        <fullName evidence="10">Gamma-secretase subunit PEN-2</fullName>
    </recommendedName>
</protein>
<sequence length="129" mass="14560">MTRDRGDAEGLEQDAVVESIDYEVIPLPKARMIAKRMFFAGCFFLPLLWASNIWLFWPDFRSPRGDPVIKKYTKWSTIGFVIVTVIFLPWLILYAAAGQEILSANVYNALDAASLDLSQYGLGIIDPNN</sequence>
<evidence type="ECO:0000256" key="1">
    <source>
        <dbReference type="ARBA" id="ARBA00004141"/>
    </source>
</evidence>
<dbReference type="OrthoDB" id="524898at2759"/>
<keyword evidence="5 7" id="KW-1133">Transmembrane helix</keyword>
<evidence type="ECO:0000256" key="5">
    <source>
        <dbReference type="ARBA" id="ARBA00022989"/>
    </source>
</evidence>
<evidence type="ECO:0000256" key="3">
    <source>
        <dbReference type="ARBA" id="ARBA00022692"/>
    </source>
</evidence>
<dbReference type="GO" id="GO:0007219">
    <property type="term" value="P:Notch signaling pathway"/>
    <property type="evidence" value="ECO:0007669"/>
    <property type="project" value="UniProtKB-KW"/>
</dbReference>
<feature type="transmembrane region" description="Helical" evidence="7">
    <location>
        <begin position="77"/>
        <end position="97"/>
    </location>
</feature>
<comment type="similarity">
    <text evidence="2">Belongs to the PEN-2 family.</text>
</comment>
<dbReference type="AlphaFoldDB" id="A0A835XZS3"/>
<keyword evidence="4" id="KW-0914">Notch signaling pathway</keyword>
<keyword evidence="6 7" id="KW-0472">Membrane</keyword>
<reference evidence="8" key="1">
    <citation type="journal article" date="2020" name="bioRxiv">
        <title>Comparative genomics of Chlamydomonas.</title>
        <authorList>
            <person name="Craig R.J."/>
            <person name="Hasan A.R."/>
            <person name="Ness R.W."/>
            <person name="Keightley P.D."/>
        </authorList>
    </citation>
    <scope>NUCLEOTIDE SEQUENCE</scope>
    <source>
        <strain evidence="8">CCAP 11/70</strain>
    </source>
</reference>
<keyword evidence="9" id="KW-1185">Reference proteome</keyword>
<dbReference type="PANTHER" id="PTHR16318">
    <property type="entry name" value="GAMMA-SECRETASE SUBUNIT PEN-2"/>
    <property type="match status" value="1"/>
</dbReference>
<comment type="caution">
    <text evidence="8">The sequence shown here is derived from an EMBL/GenBank/DDBJ whole genome shotgun (WGS) entry which is preliminary data.</text>
</comment>
<organism evidence="8 9">
    <name type="scientific">Edaphochlamys debaryana</name>
    <dbReference type="NCBI Taxonomy" id="47281"/>
    <lineage>
        <taxon>Eukaryota</taxon>
        <taxon>Viridiplantae</taxon>
        <taxon>Chlorophyta</taxon>
        <taxon>core chlorophytes</taxon>
        <taxon>Chlorophyceae</taxon>
        <taxon>CS clade</taxon>
        <taxon>Chlamydomonadales</taxon>
        <taxon>Chlamydomonadales incertae sedis</taxon>
        <taxon>Edaphochlamys</taxon>
    </lineage>
</organism>
<comment type="subcellular location">
    <subcellularLocation>
        <location evidence="1">Membrane</location>
        <topology evidence="1">Multi-pass membrane protein</topology>
    </subcellularLocation>
</comment>
<feature type="transmembrane region" description="Helical" evidence="7">
    <location>
        <begin position="37"/>
        <end position="57"/>
    </location>
</feature>
<evidence type="ECO:0000313" key="9">
    <source>
        <dbReference type="Proteomes" id="UP000612055"/>
    </source>
</evidence>
<dbReference type="GO" id="GO:0070765">
    <property type="term" value="C:gamma-secretase complex"/>
    <property type="evidence" value="ECO:0007669"/>
    <property type="project" value="TreeGrafter"/>
</dbReference>